<dbReference type="SUPFAM" id="SSF103473">
    <property type="entry name" value="MFS general substrate transporter"/>
    <property type="match status" value="1"/>
</dbReference>
<feature type="transmembrane region" description="Helical" evidence="4">
    <location>
        <begin position="215"/>
        <end position="235"/>
    </location>
</feature>
<proteinExistence type="inferred from homology"/>
<feature type="transmembrane region" description="Helical" evidence="4">
    <location>
        <begin position="256"/>
        <end position="276"/>
    </location>
</feature>
<keyword evidence="4" id="KW-0812">Transmembrane</keyword>
<keyword evidence="6" id="KW-1185">Reference proteome</keyword>
<dbReference type="Pfam" id="PF07690">
    <property type="entry name" value="MFS_1"/>
    <property type="match status" value="1"/>
</dbReference>
<dbReference type="AlphaFoldDB" id="W4JVX6"/>
<comment type="similarity">
    <text evidence="2">Belongs to the major facilitator superfamily. Monocarboxylate porter (TC 2.A.1.13) family.</text>
</comment>
<evidence type="ECO:0000256" key="1">
    <source>
        <dbReference type="ARBA" id="ARBA00004141"/>
    </source>
</evidence>
<feature type="region of interest" description="Disordered" evidence="3">
    <location>
        <begin position="1"/>
        <end position="43"/>
    </location>
</feature>
<feature type="transmembrane region" description="Helical" evidence="4">
    <location>
        <begin position="321"/>
        <end position="343"/>
    </location>
</feature>
<dbReference type="GO" id="GO:0016020">
    <property type="term" value="C:membrane"/>
    <property type="evidence" value="ECO:0007669"/>
    <property type="project" value="UniProtKB-SubCell"/>
</dbReference>
<dbReference type="GO" id="GO:0022857">
    <property type="term" value="F:transmembrane transporter activity"/>
    <property type="evidence" value="ECO:0007669"/>
    <property type="project" value="InterPro"/>
</dbReference>
<dbReference type="OrthoDB" id="6499973at2759"/>
<organism evidence="5 6">
    <name type="scientific">Heterobasidion irregulare (strain TC 32-1)</name>
    <dbReference type="NCBI Taxonomy" id="747525"/>
    <lineage>
        <taxon>Eukaryota</taxon>
        <taxon>Fungi</taxon>
        <taxon>Dikarya</taxon>
        <taxon>Basidiomycota</taxon>
        <taxon>Agaricomycotina</taxon>
        <taxon>Agaricomycetes</taxon>
        <taxon>Russulales</taxon>
        <taxon>Bondarzewiaceae</taxon>
        <taxon>Heterobasidion</taxon>
        <taxon>Heterobasidion annosum species complex</taxon>
    </lineage>
</organism>
<keyword evidence="4" id="KW-1133">Transmembrane helix</keyword>
<dbReference type="InParanoid" id="W4JVX6"/>
<evidence type="ECO:0000313" key="5">
    <source>
        <dbReference type="EMBL" id="ETW77026.1"/>
    </source>
</evidence>
<keyword evidence="4" id="KW-0472">Membrane</keyword>
<dbReference type="KEGG" id="hir:HETIRDRAFT_65718"/>
<reference evidence="5 6" key="1">
    <citation type="journal article" date="2012" name="New Phytol.">
        <title>Insight into trade-off between wood decay and parasitism from the genome of a fungal forest pathogen.</title>
        <authorList>
            <person name="Olson A."/>
            <person name="Aerts A."/>
            <person name="Asiegbu F."/>
            <person name="Belbahri L."/>
            <person name="Bouzid O."/>
            <person name="Broberg A."/>
            <person name="Canback B."/>
            <person name="Coutinho P.M."/>
            <person name="Cullen D."/>
            <person name="Dalman K."/>
            <person name="Deflorio G."/>
            <person name="van Diepen L.T."/>
            <person name="Dunand C."/>
            <person name="Duplessis S."/>
            <person name="Durling M."/>
            <person name="Gonthier P."/>
            <person name="Grimwood J."/>
            <person name="Fossdal C.G."/>
            <person name="Hansson D."/>
            <person name="Henrissat B."/>
            <person name="Hietala A."/>
            <person name="Himmelstrand K."/>
            <person name="Hoffmeister D."/>
            <person name="Hogberg N."/>
            <person name="James T.Y."/>
            <person name="Karlsson M."/>
            <person name="Kohler A."/>
            <person name="Kues U."/>
            <person name="Lee Y.H."/>
            <person name="Lin Y.C."/>
            <person name="Lind M."/>
            <person name="Lindquist E."/>
            <person name="Lombard V."/>
            <person name="Lucas S."/>
            <person name="Lunden K."/>
            <person name="Morin E."/>
            <person name="Murat C."/>
            <person name="Park J."/>
            <person name="Raffaello T."/>
            <person name="Rouze P."/>
            <person name="Salamov A."/>
            <person name="Schmutz J."/>
            <person name="Solheim H."/>
            <person name="Stahlberg J."/>
            <person name="Velez H."/>
            <person name="de Vries R.P."/>
            <person name="Wiebenga A."/>
            <person name="Woodward S."/>
            <person name="Yakovlev I."/>
            <person name="Garbelotto M."/>
            <person name="Martin F."/>
            <person name="Grigoriev I.V."/>
            <person name="Stenlid J."/>
        </authorList>
    </citation>
    <scope>NUCLEOTIDE SEQUENCE [LARGE SCALE GENOMIC DNA]</scope>
    <source>
        <strain evidence="5 6">TC 32-1</strain>
    </source>
</reference>
<gene>
    <name evidence="5" type="ORF">HETIRDRAFT_65718</name>
</gene>
<accession>W4JVX6</accession>
<dbReference type="RefSeq" id="XP_009550531.1">
    <property type="nucleotide sequence ID" value="XM_009552236.1"/>
</dbReference>
<dbReference type="PANTHER" id="PTHR11360">
    <property type="entry name" value="MONOCARBOXYLATE TRANSPORTER"/>
    <property type="match status" value="1"/>
</dbReference>
<protein>
    <submittedName>
        <fullName evidence="5">MFS monocarboxylate transporter</fullName>
    </submittedName>
</protein>
<dbReference type="PANTHER" id="PTHR11360:SF284">
    <property type="entry name" value="EG:103B4.3 PROTEIN-RELATED"/>
    <property type="match status" value="1"/>
</dbReference>
<dbReference type="InterPro" id="IPR050327">
    <property type="entry name" value="Proton-linked_MCT"/>
</dbReference>
<feature type="transmembrane region" description="Helical" evidence="4">
    <location>
        <begin position="53"/>
        <end position="74"/>
    </location>
</feature>
<feature type="transmembrane region" description="Helical" evidence="4">
    <location>
        <begin position="296"/>
        <end position="314"/>
    </location>
</feature>
<dbReference type="HOGENOM" id="CLU_001265_1_1_1"/>
<feature type="transmembrane region" description="Helical" evidence="4">
    <location>
        <begin position="349"/>
        <end position="369"/>
    </location>
</feature>
<dbReference type="EMBL" id="KI925463">
    <property type="protein sequence ID" value="ETW77026.1"/>
    <property type="molecule type" value="Genomic_DNA"/>
</dbReference>
<dbReference type="Proteomes" id="UP000030671">
    <property type="component" value="Unassembled WGS sequence"/>
</dbReference>
<feature type="transmembrane region" description="Helical" evidence="4">
    <location>
        <begin position="147"/>
        <end position="170"/>
    </location>
</feature>
<sequence>MPSAPPESPVDHQTVAGSVVDHEKGDRDNVGVQPTSDPPSPSEIVPPDGGFDAWITIAGAWLFQFCTFGYINAFGVYQDYYTRTFLTKYTASDISWIGSFQLAMQYFPGVLVGRVFDAGYFHHLCISGSILYVFSMFMLSLVKENQYYQVFLSQGVGMGVAQGMLFLPSLTIVPHHFRRRRALATGIVVTGSSAGGIVIPIMLNRLFRSHLGFANGVRIGAAMVAVLLILANLMVRTRLPPKSARSSFSRDDLKRILTDWPYMTAMAGAFCTNLGLFFPYFYMQLWTIEHGIDQTLAFYTLAIVNAGSVGGRLLPTFLADIVGVYNMLLPCMASSAILLWAIFGAKTSAGVIVVSLLFGFSSGACMKLFPLSTFRPFRLTSFSRRFSDPEPPRMPRTEHL</sequence>
<feature type="compositionally biased region" description="Basic and acidic residues" evidence="3">
    <location>
        <begin position="20"/>
        <end position="29"/>
    </location>
</feature>
<feature type="transmembrane region" description="Helical" evidence="4">
    <location>
        <begin position="120"/>
        <end position="141"/>
    </location>
</feature>
<evidence type="ECO:0000313" key="6">
    <source>
        <dbReference type="Proteomes" id="UP000030671"/>
    </source>
</evidence>
<name>W4JVX6_HETIT</name>
<dbReference type="GeneID" id="20678748"/>
<evidence type="ECO:0000256" key="3">
    <source>
        <dbReference type="SAM" id="MobiDB-lite"/>
    </source>
</evidence>
<evidence type="ECO:0000256" key="4">
    <source>
        <dbReference type="SAM" id="Phobius"/>
    </source>
</evidence>
<dbReference type="Gene3D" id="1.20.1250.20">
    <property type="entry name" value="MFS general substrate transporter like domains"/>
    <property type="match status" value="1"/>
</dbReference>
<evidence type="ECO:0000256" key="2">
    <source>
        <dbReference type="ARBA" id="ARBA00006727"/>
    </source>
</evidence>
<feature type="transmembrane region" description="Helical" evidence="4">
    <location>
        <begin position="182"/>
        <end position="203"/>
    </location>
</feature>
<comment type="subcellular location">
    <subcellularLocation>
        <location evidence="1">Membrane</location>
        <topology evidence="1">Multi-pass membrane protein</topology>
    </subcellularLocation>
</comment>
<dbReference type="InterPro" id="IPR011701">
    <property type="entry name" value="MFS"/>
</dbReference>
<dbReference type="InterPro" id="IPR036259">
    <property type="entry name" value="MFS_trans_sf"/>
</dbReference>
<dbReference type="eggNOG" id="KOG2504">
    <property type="taxonomic scope" value="Eukaryota"/>
</dbReference>